<dbReference type="Pfam" id="PF01408">
    <property type="entry name" value="GFO_IDH_MocA"/>
    <property type="match status" value="1"/>
</dbReference>
<evidence type="ECO:0000313" key="5">
    <source>
        <dbReference type="Proteomes" id="UP001266357"/>
    </source>
</evidence>
<dbReference type="InterPro" id="IPR051317">
    <property type="entry name" value="Gfo/Idh/MocA_oxidoreduct"/>
</dbReference>
<feature type="domain" description="Gfo/Idh/MocA-like oxidoreductase N-terminal" evidence="2">
    <location>
        <begin position="6"/>
        <end position="134"/>
    </location>
</feature>
<evidence type="ECO:0000259" key="2">
    <source>
        <dbReference type="Pfam" id="PF01408"/>
    </source>
</evidence>
<dbReference type="InterPro" id="IPR000683">
    <property type="entry name" value="Gfo/Idh/MocA-like_OxRdtase_N"/>
</dbReference>
<protein>
    <submittedName>
        <fullName evidence="4">Gfo/Idh/MocA family oxidoreductase</fullName>
    </submittedName>
</protein>
<organism evidence="4 5">
    <name type="scientific">Thalassotalea castellviae</name>
    <dbReference type="NCBI Taxonomy" id="3075612"/>
    <lineage>
        <taxon>Bacteria</taxon>
        <taxon>Pseudomonadati</taxon>
        <taxon>Pseudomonadota</taxon>
        <taxon>Gammaproteobacteria</taxon>
        <taxon>Alteromonadales</taxon>
        <taxon>Colwelliaceae</taxon>
        <taxon>Thalassotalea</taxon>
    </lineage>
</organism>
<dbReference type="SUPFAM" id="SSF51735">
    <property type="entry name" value="NAD(P)-binding Rossmann-fold domains"/>
    <property type="match status" value="1"/>
</dbReference>
<keyword evidence="5" id="KW-1185">Reference proteome</keyword>
<dbReference type="InterPro" id="IPR036291">
    <property type="entry name" value="NAD(P)-bd_dom_sf"/>
</dbReference>
<dbReference type="PANTHER" id="PTHR43708">
    <property type="entry name" value="CONSERVED EXPRESSED OXIDOREDUCTASE (EUROFUNG)"/>
    <property type="match status" value="1"/>
</dbReference>
<accession>A0ABU2ZYT2</accession>
<dbReference type="SUPFAM" id="SSF55347">
    <property type="entry name" value="Glyceraldehyde-3-phosphate dehydrogenase-like, C-terminal domain"/>
    <property type="match status" value="1"/>
</dbReference>
<proteinExistence type="predicted"/>
<keyword evidence="1" id="KW-0732">Signal</keyword>
<dbReference type="Gene3D" id="3.40.50.720">
    <property type="entry name" value="NAD(P)-binding Rossmann-like Domain"/>
    <property type="match status" value="1"/>
</dbReference>
<name>A0ABU2ZYT2_9GAMM</name>
<dbReference type="Pfam" id="PF22725">
    <property type="entry name" value="GFO_IDH_MocA_C3"/>
    <property type="match status" value="1"/>
</dbReference>
<dbReference type="PANTHER" id="PTHR43708:SF3">
    <property type="entry name" value="OXIDOREDUCTASE"/>
    <property type="match status" value="1"/>
</dbReference>
<dbReference type="InterPro" id="IPR055170">
    <property type="entry name" value="GFO_IDH_MocA-like_dom"/>
</dbReference>
<evidence type="ECO:0000259" key="3">
    <source>
        <dbReference type="Pfam" id="PF22725"/>
    </source>
</evidence>
<evidence type="ECO:0000256" key="1">
    <source>
        <dbReference type="ARBA" id="ARBA00022729"/>
    </source>
</evidence>
<gene>
    <name evidence="4" type="ORF">RM573_05620</name>
</gene>
<dbReference type="Proteomes" id="UP001266357">
    <property type="component" value="Unassembled WGS sequence"/>
</dbReference>
<dbReference type="EMBL" id="JAVRIF010000002">
    <property type="protein sequence ID" value="MDT0603066.1"/>
    <property type="molecule type" value="Genomic_DNA"/>
</dbReference>
<reference evidence="4 5" key="1">
    <citation type="submission" date="2023-09" db="EMBL/GenBank/DDBJ databases">
        <authorList>
            <person name="Rey-Velasco X."/>
        </authorList>
    </citation>
    <scope>NUCLEOTIDE SEQUENCE [LARGE SCALE GENOMIC DNA]</scope>
    <source>
        <strain evidence="4 5">W431</strain>
    </source>
</reference>
<sequence length="393" mass="42807">MRVKKIRMGMVGGGEGAFIGAIHRIAAAIDGEIELVCGAFSSTKEKSLSSGLGLYLDKSRCYESYQEMFKQEAMLPANERMDFVAIVTPNHLHFPVAKLAMEYGFHVMSDKPATLSLAQAYQLKAVIEQHAMLYGLTHTYTGYPLIKQAKHLIEQGELGNIVKVVVEYSQGWLASKSDESSKQASWRLDPEKSGVSCCMGDIGVHAANLAEYVSGLTIDNICADITSTIAGRTLDDDGTVMLKFSNGAKGVLLASQISIGDENNLTLRIYGDKKSIEWSHLTPNTLLLKSNYEPTQQIRAGVGTMCNAAQSAMRTPAGHPEGYLEAFANLYLNFAKQIRAFQANEACDNQTFDVPGIDEAIRGMAFIEGVITASQSELKWQPLLSNSVEKGSE</sequence>
<comment type="caution">
    <text evidence="4">The sequence shown here is derived from an EMBL/GenBank/DDBJ whole genome shotgun (WGS) entry which is preliminary data.</text>
</comment>
<evidence type="ECO:0000313" key="4">
    <source>
        <dbReference type="EMBL" id="MDT0603066.1"/>
    </source>
</evidence>
<feature type="domain" description="GFO/IDH/MocA-like oxidoreductase" evidence="3">
    <location>
        <begin position="147"/>
        <end position="277"/>
    </location>
</feature>
<dbReference type="Gene3D" id="3.30.360.10">
    <property type="entry name" value="Dihydrodipicolinate Reductase, domain 2"/>
    <property type="match status" value="1"/>
</dbReference>